<evidence type="ECO:0000256" key="2">
    <source>
        <dbReference type="ARBA" id="ARBA00023015"/>
    </source>
</evidence>
<protein>
    <submittedName>
        <fullName evidence="8">Two component transcriptional regulator, LuxR family</fullName>
    </submittedName>
</protein>
<gene>
    <name evidence="8" type="ORF">SAMN05216178_1775</name>
</gene>
<dbReference type="PROSITE" id="PS50043">
    <property type="entry name" value="HTH_LUXR_2"/>
    <property type="match status" value="1"/>
</dbReference>
<dbReference type="PANTHER" id="PTHR43214">
    <property type="entry name" value="TWO-COMPONENT RESPONSE REGULATOR"/>
    <property type="match status" value="1"/>
</dbReference>
<dbReference type="Pfam" id="PF00196">
    <property type="entry name" value="GerE"/>
    <property type="match status" value="1"/>
</dbReference>
<dbReference type="InterPro" id="IPR001789">
    <property type="entry name" value="Sig_transdc_resp-reg_receiver"/>
</dbReference>
<dbReference type="CDD" id="cd17535">
    <property type="entry name" value="REC_NarL-like"/>
    <property type="match status" value="1"/>
</dbReference>
<feature type="modified residue" description="4-aspartylphosphate" evidence="5">
    <location>
        <position position="53"/>
    </location>
</feature>
<keyword evidence="3" id="KW-0238">DNA-binding</keyword>
<evidence type="ECO:0000259" key="6">
    <source>
        <dbReference type="PROSITE" id="PS50043"/>
    </source>
</evidence>
<dbReference type="SMART" id="SM00448">
    <property type="entry name" value="REC"/>
    <property type="match status" value="1"/>
</dbReference>
<dbReference type="GO" id="GO:0000160">
    <property type="term" value="P:phosphorelay signal transduction system"/>
    <property type="evidence" value="ECO:0007669"/>
    <property type="project" value="InterPro"/>
</dbReference>
<proteinExistence type="predicted"/>
<dbReference type="PRINTS" id="PR00038">
    <property type="entry name" value="HTHLUXR"/>
</dbReference>
<name>A0A1H4L935_9PSED</name>
<keyword evidence="2" id="KW-0805">Transcription regulation</keyword>
<evidence type="ECO:0000256" key="5">
    <source>
        <dbReference type="PROSITE-ProRule" id="PRU00169"/>
    </source>
</evidence>
<dbReference type="EMBL" id="FNTJ01000001">
    <property type="protein sequence ID" value="SEB66996.1"/>
    <property type="molecule type" value="Genomic_DNA"/>
</dbReference>
<dbReference type="PANTHER" id="PTHR43214:SF41">
    <property type="entry name" value="NITRATE_NITRITE RESPONSE REGULATOR PROTEIN NARP"/>
    <property type="match status" value="1"/>
</dbReference>
<evidence type="ECO:0000313" key="9">
    <source>
        <dbReference type="Proteomes" id="UP000198982"/>
    </source>
</evidence>
<feature type="domain" description="HTH luxR-type" evidence="6">
    <location>
        <begin position="141"/>
        <end position="206"/>
    </location>
</feature>
<dbReference type="Pfam" id="PF00072">
    <property type="entry name" value="Response_reg"/>
    <property type="match status" value="1"/>
</dbReference>
<dbReference type="InterPro" id="IPR039420">
    <property type="entry name" value="WalR-like"/>
</dbReference>
<dbReference type="SUPFAM" id="SSF46894">
    <property type="entry name" value="C-terminal effector domain of the bipartite response regulators"/>
    <property type="match status" value="1"/>
</dbReference>
<dbReference type="SMART" id="SM00421">
    <property type="entry name" value="HTH_LUXR"/>
    <property type="match status" value="1"/>
</dbReference>
<dbReference type="PROSITE" id="PS00622">
    <property type="entry name" value="HTH_LUXR_1"/>
    <property type="match status" value="1"/>
</dbReference>
<dbReference type="InterPro" id="IPR058245">
    <property type="entry name" value="NreC/VraR/RcsB-like_REC"/>
</dbReference>
<dbReference type="CDD" id="cd06170">
    <property type="entry name" value="LuxR_C_like"/>
    <property type="match status" value="1"/>
</dbReference>
<accession>A0A1H4L935</accession>
<feature type="domain" description="Response regulatory" evidence="7">
    <location>
        <begin position="3"/>
        <end position="118"/>
    </location>
</feature>
<keyword evidence="9" id="KW-1185">Reference proteome</keyword>
<dbReference type="SUPFAM" id="SSF52172">
    <property type="entry name" value="CheY-like"/>
    <property type="match status" value="1"/>
</dbReference>
<evidence type="ECO:0000313" key="8">
    <source>
        <dbReference type="EMBL" id="SEB66996.1"/>
    </source>
</evidence>
<evidence type="ECO:0000256" key="3">
    <source>
        <dbReference type="ARBA" id="ARBA00023125"/>
    </source>
</evidence>
<keyword evidence="4" id="KW-0804">Transcription</keyword>
<reference evidence="9" key="1">
    <citation type="submission" date="2016-10" db="EMBL/GenBank/DDBJ databases">
        <authorList>
            <person name="Varghese N."/>
            <person name="Submissions S."/>
        </authorList>
    </citation>
    <scope>NUCLEOTIDE SEQUENCE [LARGE SCALE GENOMIC DNA]</scope>
    <source>
        <strain evidence="9">DSM 9751</strain>
    </source>
</reference>
<dbReference type="RefSeq" id="WP_092312212.1">
    <property type="nucleotide sequence ID" value="NZ_FNTJ01000001.1"/>
</dbReference>
<dbReference type="InterPro" id="IPR011006">
    <property type="entry name" value="CheY-like_superfamily"/>
</dbReference>
<sequence>MGSVLIIDDHPVIRMAVRILLEHEGYQIIGETDNGVDALQMVRECEPSLVILDICIPKLDGLELLERLSNMHQSLRVLVLTAQSAALFANRCMRAGASGYVCKREDLSELLSAVKAICNGYNYFPSQALHLDRTALGATLELAQFNSLNDRELMVLQLFAMGQTNKEIATGMFLSHKTVSTYKKRIMQKLATTSMNELVDMARRNELI</sequence>
<dbReference type="Gene3D" id="3.40.50.2300">
    <property type="match status" value="1"/>
</dbReference>
<keyword evidence="1 5" id="KW-0597">Phosphoprotein</keyword>
<dbReference type="Proteomes" id="UP000198982">
    <property type="component" value="Unassembled WGS sequence"/>
</dbReference>
<evidence type="ECO:0000256" key="1">
    <source>
        <dbReference type="ARBA" id="ARBA00022553"/>
    </source>
</evidence>
<dbReference type="PROSITE" id="PS50110">
    <property type="entry name" value="RESPONSE_REGULATORY"/>
    <property type="match status" value="1"/>
</dbReference>
<dbReference type="GO" id="GO:0003677">
    <property type="term" value="F:DNA binding"/>
    <property type="evidence" value="ECO:0007669"/>
    <property type="project" value="UniProtKB-KW"/>
</dbReference>
<evidence type="ECO:0000259" key="7">
    <source>
        <dbReference type="PROSITE" id="PS50110"/>
    </source>
</evidence>
<dbReference type="InterPro" id="IPR000792">
    <property type="entry name" value="Tscrpt_reg_LuxR_C"/>
</dbReference>
<dbReference type="AlphaFoldDB" id="A0A1H4L935"/>
<organism evidence="8 9">
    <name type="scientific">Pseudomonas saponiphila</name>
    <dbReference type="NCBI Taxonomy" id="556534"/>
    <lineage>
        <taxon>Bacteria</taxon>
        <taxon>Pseudomonadati</taxon>
        <taxon>Pseudomonadota</taxon>
        <taxon>Gammaproteobacteria</taxon>
        <taxon>Pseudomonadales</taxon>
        <taxon>Pseudomonadaceae</taxon>
        <taxon>Pseudomonas</taxon>
    </lineage>
</organism>
<dbReference type="GO" id="GO:0006355">
    <property type="term" value="P:regulation of DNA-templated transcription"/>
    <property type="evidence" value="ECO:0007669"/>
    <property type="project" value="InterPro"/>
</dbReference>
<dbReference type="InterPro" id="IPR016032">
    <property type="entry name" value="Sig_transdc_resp-reg_C-effctor"/>
</dbReference>
<evidence type="ECO:0000256" key="4">
    <source>
        <dbReference type="ARBA" id="ARBA00023163"/>
    </source>
</evidence>